<evidence type="ECO:0000256" key="4">
    <source>
        <dbReference type="ARBA" id="ARBA00023163"/>
    </source>
</evidence>
<evidence type="ECO:0000259" key="9">
    <source>
        <dbReference type="PROSITE" id="PS51293"/>
    </source>
</evidence>
<dbReference type="Pfam" id="PF00249">
    <property type="entry name" value="Myb_DNA-binding"/>
    <property type="match status" value="1"/>
</dbReference>
<dbReference type="PROSITE" id="PS50879">
    <property type="entry name" value="RNASE_H_1"/>
    <property type="match status" value="1"/>
</dbReference>
<protein>
    <submittedName>
        <fullName evidence="11">SANT/Myb domain</fullName>
    </submittedName>
</protein>
<evidence type="ECO:0000256" key="3">
    <source>
        <dbReference type="ARBA" id="ARBA00023125"/>
    </source>
</evidence>
<dbReference type="EMBL" id="JAEFBK010000003">
    <property type="protein sequence ID" value="KAG7624672.1"/>
    <property type="molecule type" value="Genomic_DNA"/>
</dbReference>
<dbReference type="InterPro" id="IPR002156">
    <property type="entry name" value="RNaseH_domain"/>
</dbReference>
<dbReference type="SMART" id="SM00717">
    <property type="entry name" value="SANT"/>
    <property type="match status" value="1"/>
</dbReference>
<dbReference type="InterPro" id="IPR026960">
    <property type="entry name" value="RVT-Znf"/>
</dbReference>
<organism evidence="11 12">
    <name type="scientific">Arabidopsis thaliana x Arabidopsis arenosa</name>
    <dbReference type="NCBI Taxonomy" id="1240361"/>
    <lineage>
        <taxon>Eukaryota</taxon>
        <taxon>Viridiplantae</taxon>
        <taxon>Streptophyta</taxon>
        <taxon>Embryophyta</taxon>
        <taxon>Tracheophyta</taxon>
        <taxon>Spermatophyta</taxon>
        <taxon>Magnoliopsida</taxon>
        <taxon>eudicotyledons</taxon>
        <taxon>Gunneridae</taxon>
        <taxon>Pentapetalae</taxon>
        <taxon>rosids</taxon>
        <taxon>malvids</taxon>
        <taxon>Brassicales</taxon>
        <taxon>Brassicaceae</taxon>
        <taxon>Camelineae</taxon>
        <taxon>Arabidopsis</taxon>
    </lineage>
</organism>
<evidence type="ECO:0000313" key="11">
    <source>
        <dbReference type="EMBL" id="KAG7624672.1"/>
    </source>
</evidence>
<comment type="caution">
    <text evidence="11">The sequence shown here is derived from an EMBL/GenBank/DDBJ whole genome shotgun (WGS) entry which is preliminary data.</text>
</comment>
<reference evidence="11 12" key="1">
    <citation type="submission" date="2020-12" db="EMBL/GenBank/DDBJ databases">
        <title>Concerted genomic and epigenomic changes stabilize Arabidopsis allopolyploids.</title>
        <authorList>
            <person name="Chen Z."/>
        </authorList>
    </citation>
    <scope>NUCLEOTIDE SEQUENCE [LARGE SCALE GENOMIC DNA]</scope>
    <source>
        <strain evidence="11">Allo738</strain>
        <tissue evidence="11">Leaf</tissue>
    </source>
</reference>
<dbReference type="InterPro" id="IPR006447">
    <property type="entry name" value="Myb_dom_plants"/>
</dbReference>
<dbReference type="Pfam" id="PF13966">
    <property type="entry name" value="zf-RVT"/>
    <property type="match status" value="1"/>
</dbReference>
<dbReference type="CDD" id="cd06222">
    <property type="entry name" value="RNase_H_like"/>
    <property type="match status" value="1"/>
</dbReference>
<proteinExistence type="predicted"/>
<accession>A0A8T2EN78</accession>
<keyword evidence="5" id="KW-0539">Nucleus</keyword>
<comment type="subcellular location">
    <subcellularLocation>
        <location evidence="1">Nucleus</location>
    </subcellularLocation>
</comment>
<dbReference type="NCBIfam" id="TIGR01557">
    <property type="entry name" value="myb_SHAQKYF"/>
    <property type="match status" value="1"/>
</dbReference>
<dbReference type="Proteomes" id="UP000694240">
    <property type="component" value="Chromosome 3"/>
</dbReference>
<dbReference type="GO" id="GO:0003677">
    <property type="term" value="F:DNA binding"/>
    <property type="evidence" value="ECO:0007669"/>
    <property type="project" value="UniProtKB-KW"/>
</dbReference>
<name>A0A8T2EN78_9BRAS</name>
<dbReference type="PROSITE" id="PS51293">
    <property type="entry name" value="SANT"/>
    <property type="match status" value="1"/>
</dbReference>
<dbReference type="PROSITE" id="PS51294">
    <property type="entry name" value="HTH_MYB"/>
    <property type="match status" value="1"/>
</dbReference>
<feature type="domain" description="Myb-like" evidence="7">
    <location>
        <begin position="1039"/>
        <end position="1089"/>
    </location>
</feature>
<keyword evidence="12" id="KW-1185">Reference proteome</keyword>
<evidence type="ECO:0000259" key="8">
    <source>
        <dbReference type="PROSITE" id="PS50879"/>
    </source>
</evidence>
<dbReference type="GO" id="GO:0005634">
    <property type="term" value="C:nucleus"/>
    <property type="evidence" value="ECO:0007669"/>
    <property type="project" value="UniProtKB-SubCell"/>
</dbReference>
<feature type="compositionally biased region" description="Polar residues" evidence="6">
    <location>
        <begin position="1146"/>
        <end position="1168"/>
    </location>
</feature>
<dbReference type="CDD" id="cd00167">
    <property type="entry name" value="SANT"/>
    <property type="match status" value="1"/>
</dbReference>
<keyword evidence="3" id="KW-0238">DNA-binding</keyword>
<dbReference type="Pfam" id="PF04832">
    <property type="entry name" value="SOUL"/>
    <property type="match status" value="1"/>
</dbReference>
<keyword evidence="2" id="KW-0805">Transcription regulation</keyword>
<dbReference type="GO" id="GO:0004523">
    <property type="term" value="F:RNA-DNA hybrid ribonuclease activity"/>
    <property type="evidence" value="ECO:0007669"/>
    <property type="project" value="InterPro"/>
</dbReference>
<feature type="domain" description="SANT" evidence="9">
    <location>
        <begin position="1042"/>
        <end position="1093"/>
    </location>
</feature>
<feature type="region of interest" description="Disordered" evidence="6">
    <location>
        <begin position="1093"/>
        <end position="1176"/>
    </location>
</feature>
<keyword evidence="4" id="KW-0804">Transcription</keyword>
<evidence type="ECO:0000256" key="1">
    <source>
        <dbReference type="ARBA" id="ARBA00004123"/>
    </source>
</evidence>
<dbReference type="InterPro" id="IPR017884">
    <property type="entry name" value="SANT_dom"/>
</dbReference>
<dbReference type="InterPro" id="IPR017930">
    <property type="entry name" value="Myb_dom"/>
</dbReference>
<evidence type="ECO:0000259" key="10">
    <source>
        <dbReference type="PROSITE" id="PS51294"/>
    </source>
</evidence>
<dbReference type="Pfam" id="PF13456">
    <property type="entry name" value="RVT_3"/>
    <property type="match status" value="1"/>
</dbReference>
<dbReference type="PANTHER" id="PTHR12802">
    <property type="entry name" value="SWI/SNF COMPLEX-RELATED"/>
    <property type="match status" value="1"/>
</dbReference>
<evidence type="ECO:0000256" key="6">
    <source>
        <dbReference type="SAM" id="MobiDB-lite"/>
    </source>
</evidence>
<dbReference type="InterPro" id="IPR044730">
    <property type="entry name" value="RNase_H-like_dom_plant"/>
</dbReference>
<dbReference type="PANTHER" id="PTHR12802:SF164">
    <property type="entry name" value="PROTEIN REVEILLE 7-RELATED"/>
    <property type="match status" value="1"/>
</dbReference>
<evidence type="ECO:0000259" key="7">
    <source>
        <dbReference type="PROSITE" id="PS50090"/>
    </source>
</evidence>
<sequence>MKSRSYLVITLQQRQKYCDNSLSNSTLKCRRAIASSEGCRRAVSWANYEPEKLQTNCELGKCRLKLDELRARKATDEQGARKVADDLLAWRSADELLARKATDELGVRKAADELLAMRSWKGRMLSFAGRLTLTKAVLTSIPVHTMSTIKLPQSTLDGLDKVSRAFLWGSTLEKKKQYLVAWTRVCLPRREGGLGIRSATAMNKALIAKVGWRVLHDGSSLWAQVVRSKYKVGDVHDQNWTVAKSNWSSTWRSVRVGLRDVIWRGQHWVIGDGRQIRFWTDRWLSETPIADDSIVPLSPAQMLCTARDLWRDGTGWDMSQIAPFVTENKRLDLLAVIVDSVTGAHDRLAWGMTSNGRFTVKSAVALLTNDDSPRQDMSSLYGRVWKVQAPERVRVFLWLIVNQAIMTNSERKRRHLCNSDVCQVCRGGIESIIHVLRDCPAMSGIWDRIVPRRLQQSFFTMSLLEWLYSNLRQGIMAEGSDWSTMFAMAVWWGWKWRCSNIFGENKTCRDRVRFIKDLAAEVSLAYSRVVELRPSGLRVNKPIRWTPPMEGWYKINTDGASRGNPGLASAGGVLRNSAGAWCGGFAVNIGRCSAPLAELWGVYYGLYMAWAKQLTHLELEVDSEVVVGFLKTGIGETHPLSFLVRLCHGFLSKDWTVRISHVYREANSLADGLANHAFSLSLGLHVFDEIPISLVMLLSEDNDGPARLRRVRLAIRRQRQSQAVSATESRVSLVFALASEASSVSQRQHNKRKKTPVVTRKAQSVGEEIEMTTRVIATKAKNQTQWRMSFVMPSKYGSNFPLPKDSSVKILEVPRKIVAVVAFSGYVTDEEIERREQELRRALQNAKKFRVRDGVSVEVAQYNPPFTLPFMRRNEVSLEVESKEDLPHHNFSSSCLLTTIFTRTTPLDFSLIVETTTEKLGLGMKMTIVGERVKERVVRRELGEDVMNLHSANGAIVPNLLSSDLLDGWHPDRLNLGRVLIRSHGGRRSTGCCFSTTSDRSEELSSNVENGSCNSNEGINPETSSHWIENVVKVRKPYTVTKQREKWSEEEHDRFLEAIKLYGRGWRQIQEHIGTKTAVQIRSHAQKFFSKMAQEADSRSEGSVKAIVIPPPRPKRKPAHPYPRKSPVPYTQSPPPNLSAMEKGTKSPTSVLSSFGSEDQNNYTTSKQPFKDDSDIGSTPISSITLFGKIVLVAEESHKPSSYNDDDLKQMTCQENHYSGMLVDTNLSLGVWETFCTGSNAFGSVTEASENLEKSAEPISSSWKRLSSLEKQGSCNPVNASGFRPYKRCLSEREVTSSLTLVASDEKKSQRARIC</sequence>
<evidence type="ECO:0000256" key="2">
    <source>
        <dbReference type="ARBA" id="ARBA00023015"/>
    </source>
</evidence>
<dbReference type="InterPro" id="IPR006917">
    <property type="entry name" value="SOUL_heme-bd"/>
</dbReference>
<dbReference type="InterPro" id="IPR001005">
    <property type="entry name" value="SANT/Myb"/>
</dbReference>
<evidence type="ECO:0000313" key="12">
    <source>
        <dbReference type="Proteomes" id="UP000694240"/>
    </source>
</evidence>
<feature type="domain" description="HTH myb-type" evidence="10">
    <location>
        <begin position="1039"/>
        <end position="1093"/>
    </location>
</feature>
<feature type="compositionally biased region" description="Pro residues" evidence="6">
    <location>
        <begin position="1124"/>
        <end position="1137"/>
    </location>
</feature>
<feature type="compositionally biased region" description="Basic residues" evidence="6">
    <location>
        <begin position="1113"/>
        <end position="1123"/>
    </location>
</feature>
<gene>
    <name evidence="11" type="ORF">ISN45_At03g009750</name>
</gene>
<evidence type="ECO:0000256" key="5">
    <source>
        <dbReference type="ARBA" id="ARBA00023242"/>
    </source>
</evidence>
<dbReference type="FunFam" id="1.10.10.60:FF:000023">
    <property type="entry name" value="protein REVEILLE 6 isoform X1"/>
    <property type="match status" value="1"/>
</dbReference>
<feature type="domain" description="RNase H type-1" evidence="8">
    <location>
        <begin position="549"/>
        <end position="679"/>
    </location>
</feature>
<dbReference type="GO" id="GO:0010468">
    <property type="term" value="P:regulation of gene expression"/>
    <property type="evidence" value="ECO:0007669"/>
    <property type="project" value="UniProtKB-ARBA"/>
</dbReference>
<dbReference type="PROSITE" id="PS50090">
    <property type="entry name" value="MYB_LIKE"/>
    <property type="match status" value="1"/>
</dbReference>